<keyword evidence="5" id="KW-1185">Reference proteome</keyword>
<sequence>MKTPLHTLPGHPSTGKMLERIDTHRCLTENSPERGGTGTVARILCVDDESDALLLKCAILDRAGHTAIPAPSVTQALAHLRTTPFDAIVMDWQLGTEDGHLLLQQIKQLSTAPVIVVSGYVFRAFQSSEPTADIYLEKPVDPSELVTILETLLRPSANTATLAS</sequence>
<evidence type="ECO:0000313" key="5">
    <source>
        <dbReference type="Proteomes" id="UP000321820"/>
    </source>
</evidence>
<dbReference type="EMBL" id="CP042806">
    <property type="protein sequence ID" value="QEE27858.1"/>
    <property type="molecule type" value="Genomic_DNA"/>
</dbReference>
<evidence type="ECO:0000256" key="1">
    <source>
        <dbReference type="ARBA" id="ARBA00022553"/>
    </source>
</evidence>
<dbReference type="InterPro" id="IPR050595">
    <property type="entry name" value="Bact_response_regulator"/>
</dbReference>
<dbReference type="PANTHER" id="PTHR44591:SF3">
    <property type="entry name" value="RESPONSE REGULATORY DOMAIN-CONTAINING PROTEIN"/>
    <property type="match status" value="1"/>
</dbReference>
<dbReference type="Gene3D" id="3.40.50.2300">
    <property type="match status" value="1"/>
</dbReference>
<feature type="domain" description="Response regulatory" evidence="3">
    <location>
        <begin position="42"/>
        <end position="153"/>
    </location>
</feature>
<protein>
    <submittedName>
        <fullName evidence="4">Response regulator</fullName>
    </submittedName>
</protein>
<dbReference type="AlphaFoldDB" id="A0A5B9E740"/>
<dbReference type="InterPro" id="IPR011006">
    <property type="entry name" value="CheY-like_superfamily"/>
</dbReference>
<evidence type="ECO:0000313" key="4">
    <source>
        <dbReference type="EMBL" id="QEE27858.1"/>
    </source>
</evidence>
<evidence type="ECO:0000256" key="2">
    <source>
        <dbReference type="PROSITE-ProRule" id="PRU00169"/>
    </source>
</evidence>
<keyword evidence="1 2" id="KW-0597">Phosphoprotein</keyword>
<dbReference type="PROSITE" id="PS50110">
    <property type="entry name" value="RESPONSE_REGULATORY"/>
    <property type="match status" value="1"/>
</dbReference>
<reference evidence="4 5" key="1">
    <citation type="submission" date="2019-08" db="EMBL/GenBank/DDBJ databases">
        <title>Complete genome sequence of Terriglobus albidus strain ORNL.</title>
        <authorList>
            <person name="Podar M."/>
        </authorList>
    </citation>
    <scope>NUCLEOTIDE SEQUENCE [LARGE SCALE GENOMIC DNA]</scope>
    <source>
        <strain evidence="4 5">ORNL</strain>
    </source>
</reference>
<proteinExistence type="predicted"/>
<dbReference type="KEGG" id="talb:FTW19_07535"/>
<gene>
    <name evidence="4" type="ORF">FTW19_07535</name>
</gene>
<dbReference type="OrthoDB" id="122501at2"/>
<dbReference type="SMART" id="SM00448">
    <property type="entry name" value="REC"/>
    <property type="match status" value="1"/>
</dbReference>
<name>A0A5B9E740_9BACT</name>
<dbReference type="Pfam" id="PF00072">
    <property type="entry name" value="Response_reg"/>
    <property type="match status" value="1"/>
</dbReference>
<organism evidence="4 5">
    <name type="scientific">Terriglobus albidus</name>
    <dbReference type="NCBI Taxonomy" id="1592106"/>
    <lineage>
        <taxon>Bacteria</taxon>
        <taxon>Pseudomonadati</taxon>
        <taxon>Acidobacteriota</taxon>
        <taxon>Terriglobia</taxon>
        <taxon>Terriglobales</taxon>
        <taxon>Acidobacteriaceae</taxon>
        <taxon>Terriglobus</taxon>
    </lineage>
</organism>
<dbReference type="PANTHER" id="PTHR44591">
    <property type="entry name" value="STRESS RESPONSE REGULATOR PROTEIN 1"/>
    <property type="match status" value="1"/>
</dbReference>
<accession>A0A5B9E740</accession>
<dbReference type="SUPFAM" id="SSF52172">
    <property type="entry name" value="CheY-like"/>
    <property type="match status" value="1"/>
</dbReference>
<dbReference type="InterPro" id="IPR001789">
    <property type="entry name" value="Sig_transdc_resp-reg_receiver"/>
</dbReference>
<dbReference type="GO" id="GO:0000160">
    <property type="term" value="P:phosphorelay signal transduction system"/>
    <property type="evidence" value="ECO:0007669"/>
    <property type="project" value="InterPro"/>
</dbReference>
<feature type="modified residue" description="4-aspartylphosphate" evidence="2">
    <location>
        <position position="91"/>
    </location>
</feature>
<evidence type="ECO:0000259" key="3">
    <source>
        <dbReference type="PROSITE" id="PS50110"/>
    </source>
</evidence>
<dbReference type="Proteomes" id="UP000321820">
    <property type="component" value="Chromosome"/>
</dbReference>